<evidence type="ECO:0000313" key="2">
    <source>
        <dbReference type="Proteomes" id="UP001049518"/>
    </source>
</evidence>
<sequence>MHGPRTHAAVCLIRVESQPSGLLISLIITRDVTLGGPEPSRHFSDADAAADVVADFLRSMTQDGTERGA</sequence>
<organism evidence="1 2">
    <name type="scientific">Actinomadura graeca</name>
    <dbReference type="NCBI Taxonomy" id="2750812"/>
    <lineage>
        <taxon>Bacteria</taxon>
        <taxon>Bacillati</taxon>
        <taxon>Actinomycetota</taxon>
        <taxon>Actinomycetes</taxon>
        <taxon>Streptosporangiales</taxon>
        <taxon>Thermomonosporaceae</taxon>
        <taxon>Actinomadura</taxon>
    </lineage>
</organism>
<gene>
    <name evidence="1" type="ORF">AGRA3207_002114</name>
</gene>
<dbReference type="Proteomes" id="UP001049518">
    <property type="component" value="Chromosome"/>
</dbReference>
<protein>
    <submittedName>
        <fullName evidence="1">Uncharacterized protein</fullName>
    </submittedName>
</protein>
<keyword evidence="2" id="KW-1185">Reference proteome</keyword>
<reference evidence="1" key="1">
    <citation type="submission" date="2020-07" db="EMBL/GenBank/DDBJ databases">
        <authorList>
            <person name="Tarantini F.S."/>
            <person name="Hong K.W."/>
            <person name="Chan K.G."/>
        </authorList>
    </citation>
    <scope>NUCLEOTIDE SEQUENCE</scope>
    <source>
        <strain evidence="1">32-07</strain>
    </source>
</reference>
<dbReference type="EMBL" id="CP059572">
    <property type="protein sequence ID" value="QXJ21277.1"/>
    <property type="molecule type" value="Genomic_DNA"/>
</dbReference>
<evidence type="ECO:0000313" key="1">
    <source>
        <dbReference type="EMBL" id="QXJ21277.1"/>
    </source>
</evidence>
<name>A0ABX8QU63_9ACTN</name>
<accession>A0ABX8QU63</accession>
<dbReference type="RefSeq" id="WP_231334420.1">
    <property type="nucleotide sequence ID" value="NZ_CP059572.1"/>
</dbReference>
<proteinExistence type="predicted"/>